<evidence type="ECO:0000313" key="2">
    <source>
        <dbReference type="EMBL" id="MBW72457.1"/>
    </source>
</evidence>
<feature type="transmembrane region" description="Helical" evidence="1">
    <location>
        <begin position="6"/>
        <end position="30"/>
    </location>
</feature>
<keyword evidence="1" id="KW-0812">Transmembrane</keyword>
<feature type="transmembrane region" description="Helical" evidence="1">
    <location>
        <begin position="37"/>
        <end position="58"/>
    </location>
</feature>
<keyword evidence="1" id="KW-1133">Transmembrane helix</keyword>
<keyword evidence="1" id="KW-0472">Membrane</keyword>
<reference evidence="2" key="1">
    <citation type="submission" date="2018-01" db="EMBL/GenBank/DDBJ databases">
        <title>An insight into the sialome of Amazonian anophelines.</title>
        <authorList>
            <person name="Ribeiro J.M."/>
            <person name="Scarpassa V."/>
            <person name="Calvo E."/>
        </authorList>
    </citation>
    <scope>NUCLEOTIDE SEQUENCE</scope>
</reference>
<proteinExistence type="predicted"/>
<accession>A0A2M4D4H5</accession>
<sequence length="124" mass="14889">MLSTVWMFLCPFLFVIMARVCFYCFFYLFYYFQLRYYFHYCLYVCFILFLSSSVFFFIRCRSLYLIELRVLSSSIISFTSAEVLCPFCLCFKCLNHFFCIISKECYVHSTVRCEECSSGNKSVS</sequence>
<organism evidence="2">
    <name type="scientific">Anopheles darlingi</name>
    <name type="common">Mosquito</name>
    <dbReference type="NCBI Taxonomy" id="43151"/>
    <lineage>
        <taxon>Eukaryota</taxon>
        <taxon>Metazoa</taxon>
        <taxon>Ecdysozoa</taxon>
        <taxon>Arthropoda</taxon>
        <taxon>Hexapoda</taxon>
        <taxon>Insecta</taxon>
        <taxon>Pterygota</taxon>
        <taxon>Neoptera</taxon>
        <taxon>Endopterygota</taxon>
        <taxon>Diptera</taxon>
        <taxon>Nematocera</taxon>
        <taxon>Culicoidea</taxon>
        <taxon>Culicidae</taxon>
        <taxon>Anophelinae</taxon>
        <taxon>Anopheles</taxon>
    </lineage>
</organism>
<dbReference type="AlphaFoldDB" id="A0A2M4D4H5"/>
<evidence type="ECO:0000256" key="1">
    <source>
        <dbReference type="SAM" id="Phobius"/>
    </source>
</evidence>
<dbReference type="EMBL" id="GGFL01008279">
    <property type="protein sequence ID" value="MBW72457.1"/>
    <property type="molecule type" value="Transcribed_RNA"/>
</dbReference>
<name>A0A2M4D4H5_ANODA</name>
<protein>
    <submittedName>
        <fullName evidence="2">Uncharacterized protein</fullName>
    </submittedName>
</protein>